<feature type="transmembrane region" description="Helical" evidence="1">
    <location>
        <begin position="7"/>
        <end position="32"/>
    </location>
</feature>
<dbReference type="Gene3D" id="3.30.70.960">
    <property type="entry name" value="SEA domain"/>
    <property type="match status" value="1"/>
</dbReference>
<dbReference type="InterPro" id="IPR000082">
    <property type="entry name" value="SEA_dom"/>
</dbReference>
<comment type="caution">
    <text evidence="3">The sequence shown here is derived from an EMBL/GenBank/DDBJ whole genome shotgun (WGS) entry which is preliminary data.</text>
</comment>
<evidence type="ECO:0000259" key="2">
    <source>
        <dbReference type="PROSITE" id="PS50024"/>
    </source>
</evidence>
<feature type="domain" description="SEA" evidence="2">
    <location>
        <begin position="41"/>
        <end position="159"/>
    </location>
</feature>
<name>A0A401NUX7_SCYTO</name>
<dbReference type="PROSITE" id="PS50024">
    <property type="entry name" value="SEA"/>
    <property type="match status" value="1"/>
</dbReference>
<dbReference type="EMBL" id="BFAA01004124">
    <property type="protein sequence ID" value="GCB64642.1"/>
    <property type="molecule type" value="Genomic_DNA"/>
</dbReference>
<reference evidence="3 4" key="1">
    <citation type="journal article" date="2018" name="Nat. Ecol. Evol.">
        <title>Shark genomes provide insights into elasmobranch evolution and the origin of vertebrates.</title>
        <authorList>
            <person name="Hara Y"/>
            <person name="Yamaguchi K"/>
            <person name="Onimaru K"/>
            <person name="Kadota M"/>
            <person name="Koyanagi M"/>
            <person name="Keeley SD"/>
            <person name="Tatsumi K"/>
            <person name="Tanaka K"/>
            <person name="Motone F"/>
            <person name="Kageyama Y"/>
            <person name="Nozu R"/>
            <person name="Adachi N"/>
            <person name="Nishimura O"/>
            <person name="Nakagawa R"/>
            <person name="Tanegashima C"/>
            <person name="Kiyatake I"/>
            <person name="Matsumoto R"/>
            <person name="Murakumo K"/>
            <person name="Nishida K"/>
            <person name="Terakita A"/>
            <person name="Kuratani S"/>
            <person name="Sato K"/>
            <person name="Hyodo S Kuraku.S."/>
        </authorList>
    </citation>
    <scope>NUCLEOTIDE SEQUENCE [LARGE SCALE GENOMIC DNA]</scope>
</reference>
<keyword evidence="4" id="KW-1185">Reference proteome</keyword>
<dbReference type="SUPFAM" id="SSF82671">
    <property type="entry name" value="SEA domain"/>
    <property type="match status" value="1"/>
</dbReference>
<dbReference type="Pfam" id="PF01390">
    <property type="entry name" value="SEA"/>
    <property type="match status" value="1"/>
</dbReference>
<evidence type="ECO:0000313" key="3">
    <source>
        <dbReference type="EMBL" id="GCB64642.1"/>
    </source>
</evidence>
<organism evidence="3 4">
    <name type="scientific">Scyliorhinus torazame</name>
    <name type="common">Cloudy catshark</name>
    <name type="synonym">Catulus torazame</name>
    <dbReference type="NCBI Taxonomy" id="75743"/>
    <lineage>
        <taxon>Eukaryota</taxon>
        <taxon>Metazoa</taxon>
        <taxon>Chordata</taxon>
        <taxon>Craniata</taxon>
        <taxon>Vertebrata</taxon>
        <taxon>Chondrichthyes</taxon>
        <taxon>Elasmobranchii</taxon>
        <taxon>Galeomorphii</taxon>
        <taxon>Galeoidea</taxon>
        <taxon>Carcharhiniformes</taxon>
        <taxon>Scyliorhinidae</taxon>
        <taxon>Scyliorhinus</taxon>
    </lineage>
</organism>
<keyword evidence="1" id="KW-1133">Transmembrane helix</keyword>
<dbReference type="Proteomes" id="UP000288216">
    <property type="component" value="Unassembled WGS sequence"/>
</dbReference>
<evidence type="ECO:0000256" key="1">
    <source>
        <dbReference type="SAM" id="Phobius"/>
    </source>
</evidence>
<feature type="non-terminal residue" evidence="3">
    <location>
        <position position="168"/>
    </location>
</feature>
<dbReference type="STRING" id="75743.A0A401NUX7"/>
<accession>A0A401NUX7</accession>
<sequence>MKLFKNFWIIIVVVCSTVLILGAVAAILGVFLTLASTAGSKDVFFLVDFKLLDAVYTDTLAIPGSAKFSQLENEIQTQIKNVYSTSILSSQFDKSSVVEFRAGSVLVTLVQQFKGNGDTSLSAGTVEKTFKQRLTQATPASLDSFNIDLTSIKFSEISEANAKILLNN</sequence>
<dbReference type="AlphaFoldDB" id="A0A401NUX7"/>
<gene>
    <name evidence="3" type="ORF">scyTo_0009847</name>
</gene>
<protein>
    <recommendedName>
        <fullName evidence="2">SEA domain-containing protein</fullName>
    </recommendedName>
</protein>
<keyword evidence="1" id="KW-0472">Membrane</keyword>
<evidence type="ECO:0000313" key="4">
    <source>
        <dbReference type="Proteomes" id="UP000288216"/>
    </source>
</evidence>
<proteinExistence type="predicted"/>
<dbReference type="InterPro" id="IPR036364">
    <property type="entry name" value="SEA_dom_sf"/>
</dbReference>
<keyword evidence="1" id="KW-0812">Transmembrane</keyword>